<protein>
    <recommendedName>
        <fullName evidence="1">PLD phosphodiesterase domain-containing protein</fullName>
    </recommendedName>
</protein>
<dbReference type="PROSITE" id="PS50035">
    <property type="entry name" value="PLD"/>
    <property type="match status" value="1"/>
</dbReference>
<dbReference type="Proteomes" id="UP000011618">
    <property type="component" value="Unassembled WGS sequence"/>
</dbReference>
<gene>
    <name evidence="2" type="ORF">C487_00115</name>
</gene>
<feature type="domain" description="PLD phosphodiesterase" evidence="1">
    <location>
        <begin position="245"/>
        <end position="272"/>
    </location>
</feature>
<dbReference type="Gene3D" id="3.30.870.10">
    <property type="entry name" value="Endonuclease Chain A"/>
    <property type="match status" value="1"/>
</dbReference>
<dbReference type="EMBL" id="AOII01000004">
    <property type="protein sequence ID" value="ELY84185.1"/>
    <property type="molecule type" value="Genomic_DNA"/>
</dbReference>
<dbReference type="PANTHER" id="PTHR21248:SF22">
    <property type="entry name" value="PHOSPHOLIPASE D"/>
    <property type="match status" value="1"/>
</dbReference>
<dbReference type="eggNOG" id="arCOG02041">
    <property type="taxonomic scope" value="Archaea"/>
</dbReference>
<dbReference type="InterPro" id="IPR001736">
    <property type="entry name" value="PLipase_D/transphosphatidylase"/>
</dbReference>
<dbReference type="CDD" id="cd00138">
    <property type="entry name" value="PLDc_SF"/>
    <property type="match status" value="1"/>
</dbReference>
<organism evidence="2 3">
    <name type="scientific">Natrinema pallidum DSM 3751</name>
    <dbReference type="NCBI Taxonomy" id="1227495"/>
    <lineage>
        <taxon>Archaea</taxon>
        <taxon>Methanobacteriati</taxon>
        <taxon>Methanobacteriota</taxon>
        <taxon>Stenosarchaea group</taxon>
        <taxon>Halobacteria</taxon>
        <taxon>Halobacteriales</taxon>
        <taxon>Natrialbaceae</taxon>
        <taxon>Natrinema</taxon>
    </lineage>
</organism>
<accession>L9ZCI9</accession>
<dbReference type="PANTHER" id="PTHR21248">
    <property type="entry name" value="CARDIOLIPIN SYNTHASE"/>
    <property type="match status" value="1"/>
</dbReference>
<evidence type="ECO:0000313" key="3">
    <source>
        <dbReference type="Proteomes" id="UP000011618"/>
    </source>
</evidence>
<evidence type="ECO:0000313" key="2">
    <source>
        <dbReference type="EMBL" id="ELY84185.1"/>
    </source>
</evidence>
<reference evidence="2 3" key="1">
    <citation type="journal article" date="2014" name="PLoS Genet.">
        <title>Phylogenetically driven sequencing of extremely halophilic archaea reveals strategies for static and dynamic osmo-response.</title>
        <authorList>
            <person name="Becker E.A."/>
            <person name="Seitzer P.M."/>
            <person name="Tritt A."/>
            <person name="Larsen D."/>
            <person name="Krusor M."/>
            <person name="Yao A.I."/>
            <person name="Wu D."/>
            <person name="Madern D."/>
            <person name="Eisen J.A."/>
            <person name="Darling A.E."/>
            <person name="Facciotti M.T."/>
        </authorList>
    </citation>
    <scope>NUCLEOTIDE SEQUENCE [LARGE SCALE GENOMIC DNA]</scope>
    <source>
        <strain evidence="2 3">DSM 3751</strain>
    </source>
</reference>
<dbReference type="Pfam" id="PF13091">
    <property type="entry name" value="PLDc_2"/>
    <property type="match status" value="1"/>
</dbReference>
<evidence type="ECO:0000259" key="1">
    <source>
        <dbReference type="PROSITE" id="PS50035"/>
    </source>
</evidence>
<comment type="caution">
    <text evidence="2">The sequence shown here is derived from an EMBL/GenBank/DDBJ whole genome shotgun (WGS) entry which is preliminary data.</text>
</comment>
<proteinExistence type="predicted"/>
<dbReference type="PATRIC" id="fig|1227495.3.peg.21"/>
<dbReference type="SUPFAM" id="SSF56024">
    <property type="entry name" value="Phospholipase D/nuclease"/>
    <property type="match status" value="1"/>
</dbReference>
<sequence length="309" mass="34289">MSSQHLAIDRTLAIADIAEHDETLLDELEGLLLVAAGRGERLSPAAVARDTRLSREAATDLFRQFLQCDVVQRESYETDLVETRFTVDATRTRQVLERAQESIRILAAHQERVPTTTVTPLITFPDDPAFSGTTAASFGMDGLLSTLASQIKRCDSEIILLSPFFEGEGFGRLADVLLDALERGVDLTIVTRYLSDTESHNYHVIQSFMDRVAEQGVASRVSLVDYTVWDDSTPMEERTQDGENPQFTLHAKVMLFDSRAAYIGSANVTDYGFNRYLELGVLLEGAKVTPFRELCTCLLDSASAIRVDI</sequence>
<dbReference type="AlphaFoldDB" id="L9ZCI9"/>
<name>L9ZCI9_9EURY</name>
<dbReference type="OrthoDB" id="260239at2157"/>
<dbReference type="GO" id="GO:0032049">
    <property type="term" value="P:cardiolipin biosynthetic process"/>
    <property type="evidence" value="ECO:0007669"/>
    <property type="project" value="UniProtKB-ARBA"/>
</dbReference>
<dbReference type="GO" id="GO:0030572">
    <property type="term" value="F:phosphatidyltransferase activity"/>
    <property type="evidence" value="ECO:0007669"/>
    <property type="project" value="UniProtKB-ARBA"/>
</dbReference>
<dbReference type="InterPro" id="IPR025202">
    <property type="entry name" value="PLD-like_dom"/>
</dbReference>
<dbReference type="RefSeq" id="WP_006183611.1">
    <property type="nucleotide sequence ID" value="NZ_AOII01000004.1"/>
</dbReference>